<evidence type="ECO:0000256" key="3">
    <source>
        <dbReference type="ARBA" id="ARBA00022692"/>
    </source>
</evidence>
<dbReference type="GO" id="GO:0022841">
    <property type="term" value="F:potassium ion leak channel activity"/>
    <property type="evidence" value="ECO:0007669"/>
    <property type="project" value="TreeGrafter"/>
</dbReference>
<dbReference type="InterPro" id="IPR036116">
    <property type="entry name" value="FN3_sf"/>
</dbReference>
<evidence type="ECO:0000256" key="8">
    <source>
        <dbReference type="RuleBase" id="RU003857"/>
    </source>
</evidence>
<dbReference type="PANTHER" id="PTHR11003">
    <property type="entry name" value="POTASSIUM CHANNEL, SUBFAMILY K"/>
    <property type="match status" value="1"/>
</dbReference>
<evidence type="ECO:0000256" key="4">
    <source>
        <dbReference type="ARBA" id="ARBA00022989"/>
    </source>
</evidence>
<dbReference type="InterPro" id="IPR013099">
    <property type="entry name" value="K_chnl_dom"/>
</dbReference>
<reference evidence="11" key="1">
    <citation type="submission" date="2023-07" db="EMBL/GenBank/DDBJ databases">
        <authorList>
            <consortium name="CYATHOMIX"/>
        </authorList>
    </citation>
    <scope>NUCLEOTIDE SEQUENCE</scope>
    <source>
        <strain evidence="11">N/A</strain>
    </source>
</reference>
<evidence type="ECO:0000313" key="11">
    <source>
        <dbReference type="EMBL" id="CAJ0589981.1"/>
    </source>
</evidence>
<comment type="subcellular location">
    <subcellularLocation>
        <location evidence="1">Membrane</location>
        <topology evidence="1">Multi-pass membrane protein</topology>
    </subcellularLocation>
</comment>
<evidence type="ECO:0000256" key="1">
    <source>
        <dbReference type="ARBA" id="ARBA00004141"/>
    </source>
</evidence>
<dbReference type="SUPFAM" id="SSF49265">
    <property type="entry name" value="Fibronectin type III"/>
    <property type="match status" value="1"/>
</dbReference>
<dbReference type="AlphaFoldDB" id="A0AA36DMM1"/>
<keyword evidence="5 8" id="KW-0406">Ion transport</keyword>
<dbReference type="Gene3D" id="2.60.40.10">
    <property type="entry name" value="Immunoglobulins"/>
    <property type="match status" value="2"/>
</dbReference>
<evidence type="ECO:0000256" key="6">
    <source>
        <dbReference type="ARBA" id="ARBA00023136"/>
    </source>
</evidence>
<dbReference type="GO" id="GO:0015271">
    <property type="term" value="F:outward rectifier potassium channel activity"/>
    <property type="evidence" value="ECO:0007669"/>
    <property type="project" value="TreeGrafter"/>
</dbReference>
<feature type="transmembrane region" description="Helical" evidence="9">
    <location>
        <begin position="321"/>
        <end position="347"/>
    </location>
</feature>
<dbReference type="Pfam" id="PF00041">
    <property type="entry name" value="fn3"/>
    <property type="match status" value="2"/>
</dbReference>
<keyword evidence="4 9" id="KW-1133">Transmembrane helix</keyword>
<dbReference type="GO" id="GO:0030322">
    <property type="term" value="P:stabilization of membrane potential"/>
    <property type="evidence" value="ECO:0007669"/>
    <property type="project" value="TreeGrafter"/>
</dbReference>
<keyword evidence="7 8" id="KW-0407">Ion channel</keyword>
<protein>
    <recommendedName>
        <fullName evidence="10">Fibronectin type-III domain-containing protein</fullName>
    </recommendedName>
</protein>
<dbReference type="InterPro" id="IPR003280">
    <property type="entry name" value="2pore_dom_K_chnl"/>
</dbReference>
<feature type="transmembrane region" description="Helical" evidence="9">
    <location>
        <begin position="173"/>
        <end position="198"/>
    </location>
</feature>
<feature type="domain" description="Fibronectin type-III" evidence="10">
    <location>
        <begin position="511"/>
        <end position="604"/>
    </location>
</feature>
<evidence type="ECO:0000256" key="7">
    <source>
        <dbReference type="ARBA" id="ARBA00023303"/>
    </source>
</evidence>
<proteinExistence type="inferred from homology"/>
<feature type="domain" description="Fibronectin type-III" evidence="10">
    <location>
        <begin position="415"/>
        <end position="510"/>
    </location>
</feature>
<feature type="transmembrane region" description="Helical" evidence="9">
    <location>
        <begin position="266"/>
        <end position="286"/>
    </location>
</feature>
<dbReference type="Gene3D" id="1.10.287.70">
    <property type="match status" value="1"/>
</dbReference>
<dbReference type="EMBL" id="CATQJL010000001">
    <property type="protein sequence ID" value="CAJ0589981.1"/>
    <property type="molecule type" value="Genomic_DNA"/>
</dbReference>
<feature type="transmembrane region" description="Helical" evidence="9">
    <location>
        <begin position="149"/>
        <end position="167"/>
    </location>
</feature>
<comment type="similarity">
    <text evidence="8">Belongs to the two pore domain potassium channel (TC 1.A.1.8) family.</text>
</comment>
<evidence type="ECO:0000256" key="9">
    <source>
        <dbReference type="SAM" id="Phobius"/>
    </source>
</evidence>
<dbReference type="InterPro" id="IPR003961">
    <property type="entry name" value="FN3_dom"/>
</dbReference>
<dbReference type="SUPFAM" id="SSF81324">
    <property type="entry name" value="Voltage-gated potassium channels"/>
    <property type="match status" value="2"/>
</dbReference>
<dbReference type="GO" id="GO:0005886">
    <property type="term" value="C:plasma membrane"/>
    <property type="evidence" value="ECO:0007669"/>
    <property type="project" value="TreeGrafter"/>
</dbReference>
<name>A0AA36DMM1_CYLNA</name>
<sequence>MESPSPQKRIHRQLSGAEMCGIMQGGLCRFAELTPGQFGLTKQLVLRLALPHVTLLLVSFLYAAFGGWVLTIIKYNDQTTHDAELLETFKSTKADFTRFVSSVNTSRSPVLEQRFDKYVTDLYDVYSRNPFPWSRNFTGMMYNHPLSNVTWNLFFAATTLTSIGYGTDAPDSYTGRVFCLVYLFFGIPLYLITLADLAKFCTEFMNKLYIDIIKCKHRLRRKYRRWKSGRSRRNSVKVGQLIIAGGEDEVAEFLWTHLEHAQFIEIPFFLIIGIFLIYIAFASYIIAAVEGWPVSDGFYFMMISVLTIGFGDLVPRNETFILLVLLLVLIGLVLTTTCVDIVGAYYIDRLHFFGRRLDDDPLSWLKEVQQRRIEAMKREAMRKLFETVTALHHIRLTALKHLTQASQPQPEPPECPRNLVASHATADSVLLRWSPPLYVDEGKRYWYTLTYKPRTPQRRNHVVRVDFINEERYLVTGLKSFTLYEFSLTTTTRFGSSRAARAQEYTEPCTVPQNVRLEAVSCETATVSWRPPKMNNGPESYVIQYTQEPAPQFRYWSRYKVGSSTRFTLTDLLPDTRYILCVSAEHNFGLAAMSKSIRFRTRRWWADDDSTCLQLPFTNRRLSMSSVLSSLSAIR</sequence>
<organism evidence="11 12">
    <name type="scientific">Cylicocyclus nassatus</name>
    <name type="common">Nematode worm</name>
    <dbReference type="NCBI Taxonomy" id="53992"/>
    <lineage>
        <taxon>Eukaryota</taxon>
        <taxon>Metazoa</taxon>
        <taxon>Ecdysozoa</taxon>
        <taxon>Nematoda</taxon>
        <taxon>Chromadorea</taxon>
        <taxon>Rhabditida</taxon>
        <taxon>Rhabditina</taxon>
        <taxon>Rhabditomorpha</taxon>
        <taxon>Strongyloidea</taxon>
        <taxon>Strongylidae</taxon>
        <taxon>Cylicocyclus</taxon>
    </lineage>
</organism>
<dbReference type="PANTHER" id="PTHR11003:SF73">
    <property type="entry name" value="FIBRONECTIN TYPE-III DOMAIN-CONTAINING PROTEIN"/>
    <property type="match status" value="1"/>
</dbReference>
<keyword evidence="12" id="KW-1185">Reference proteome</keyword>
<comment type="caution">
    <text evidence="11">The sequence shown here is derived from an EMBL/GenBank/DDBJ whole genome shotgun (WGS) entry which is preliminary data.</text>
</comment>
<accession>A0AA36DMM1</accession>
<feature type="transmembrane region" description="Helical" evidence="9">
    <location>
        <begin position="49"/>
        <end position="73"/>
    </location>
</feature>
<keyword evidence="2 8" id="KW-0813">Transport</keyword>
<evidence type="ECO:0000256" key="2">
    <source>
        <dbReference type="ARBA" id="ARBA00022448"/>
    </source>
</evidence>
<evidence type="ECO:0000256" key="5">
    <source>
        <dbReference type="ARBA" id="ARBA00023065"/>
    </source>
</evidence>
<dbReference type="InterPro" id="IPR013783">
    <property type="entry name" value="Ig-like_fold"/>
</dbReference>
<gene>
    <name evidence="11" type="ORF">CYNAS_LOCUS1964</name>
</gene>
<evidence type="ECO:0000313" key="12">
    <source>
        <dbReference type="Proteomes" id="UP001176961"/>
    </source>
</evidence>
<dbReference type="SMART" id="SM00060">
    <property type="entry name" value="FN3"/>
    <property type="match status" value="2"/>
</dbReference>
<keyword evidence="3 8" id="KW-0812">Transmembrane</keyword>
<evidence type="ECO:0000259" key="10">
    <source>
        <dbReference type="PROSITE" id="PS50853"/>
    </source>
</evidence>
<feature type="transmembrane region" description="Helical" evidence="9">
    <location>
        <begin position="298"/>
        <end position="314"/>
    </location>
</feature>
<keyword evidence="6 9" id="KW-0472">Membrane</keyword>
<dbReference type="Proteomes" id="UP001176961">
    <property type="component" value="Unassembled WGS sequence"/>
</dbReference>
<dbReference type="Pfam" id="PF07885">
    <property type="entry name" value="Ion_trans_2"/>
    <property type="match status" value="2"/>
</dbReference>
<dbReference type="PROSITE" id="PS50853">
    <property type="entry name" value="FN3"/>
    <property type="match status" value="2"/>
</dbReference>
<dbReference type="PRINTS" id="PR01333">
    <property type="entry name" value="2POREKCHANEL"/>
</dbReference>
<dbReference type="CDD" id="cd00063">
    <property type="entry name" value="FN3"/>
    <property type="match status" value="2"/>
</dbReference>